<proteinExistence type="predicted"/>
<dbReference type="InterPro" id="IPR013611">
    <property type="entry name" value="Transp-assoc_OB_typ2"/>
</dbReference>
<evidence type="ECO:0000259" key="11">
    <source>
        <dbReference type="PROSITE" id="PS50893"/>
    </source>
</evidence>
<keyword evidence="6 12" id="KW-0067">ATP-binding</keyword>
<keyword evidence="9" id="KW-0406">Ion transport</keyword>
<dbReference type="InterPro" id="IPR050093">
    <property type="entry name" value="ABC_SmlMolc_Importer"/>
</dbReference>
<evidence type="ECO:0000256" key="8">
    <source>
        <dbReference type="ARBA" id="ARBA00023004"/>
    </source>
</evidence>
<dbReference type="Proteomes" id="UP001575652">
    <property type="component" value="Unassembled WGS sequence"/>
</dbReference>
<dbReference type="CDD" id="cd03259">
    <property type="entry name" value="ABC_Carb_Solutes_like"/>
    <property type="match status" value="1"/>
</dbReference>
<dbReference type="InterPro" id="IPR003593">
    <property type="entry name" value="AAA+_ATPase"/>
</dbReference>
<accession>A0ABV4UMV1</accession>
<evidence type="ECO:0000313" key="12">
    <source>
        <dbReference type="EMBL" id="MFB0834980.1"/>
    </source>
</evidence>
<evidence type="ECO:0000256" key="6">
    <source>
        <dbReference type="ARBA" id="ARBA00022840"/>
    </source>
</evidence>
<evidence type="ECO:0000256" key="4">
    <source>
        <dbReference type="ARBA" id="ARBA00022519"/>
    </source>
</evidence>
<dbReference type="InterPro" id="IPR017871">
    <property type="entry name" value="ABC_transporter-like_CS"/>
</dbReference>
<keyword evidence="1" id="KW-0813">Transport</keyword>
<comment type="caution">
    <text evidence="12">The sequence shown here is derived from an EMBL/GenBank/DDBJ whole genome shotgun (WGS) entry which is preliminary data.</text>
</comment>
<dbReference type="Pfam" id="PF00005">
    <property type="entry name" value="ABC_tran"/>
    <property type="match status" value="1"/>
</dbReference>
<dbReference type="Gene3D" id="2.40.50.450">
    <property type="match status" value="1"/>
</dbReference>
<evidence type="ECO:0000256" key="5">
    <source>
        <dbReference type="ARBA" id="ARBA00022741"/>
    </source>
</evidence>
<dbReference type="Pfam" id="PF08402">
    <property type="entry name" value="TOBE_2"/>
    <property type="match status" value="1"/>
</dbReference>
<dbReference type="InterPro" id="IPR008995">
    <property type="entry name" value="Mo/tungstate-bd_C_term_dom"/>
</dbReference>
<dbReference type="InterPro" id="IPR003439">
    <property type="entry name" value="ABC_transporter-like_ATP-bd"/>
</dbReference>
<dbReference type="SUPFAM" id="SSF52540">
    <property type="entry name" value="P-loop containing nucleoside triphosphate hydrolases"/>
    <property type="match status" value="1"/>
</dbReference>
<feature type="domain" description="ABC transporter" evidence="11">
    <location>
        <begin position="19"/>
        <end position="254"/>
    </location>
</feature>
<dbReference type="SMART" id="SM00382">
    <property type="entry name" value="AAA"/>
    <property type="match status" value="1"/>
</dbReference>
<dbReference type="SUPFAM" id="SSF50331">
    <property type="entry name" value="MOP-like"/>
    <property type="match status" value="1"/>
</dbReference>
<keyword evidence="5" id="KW-0547">Nucleotide-binding</keyword>
<dbReference type="EMBL" id="JBHDLJ010000007">
    <property type="protein sequence ID" value="MFB0834980.1"/>
    <property type="molecule type" value="Genomic_DNA"/>
</dbReference>
<dbReference type="PROSITE" id="PS00211">
    <property type="entry name" value="ABC_TRANSPORTER_1"/>
    <property type="match status" value="1"/>
</dbReference>
<keyword evidence="8" id="KW-0408">Iron</keyword>
<evidence type="ECO:0000313" key="13">
    <source>
        <dbReference type="Proteomes" id="UP001575652"/>
    </source>
</evidence>
<reference evidence="12 13" key="1">
    <citation type="submission" date="2024-09" db="EMBL/GenBank/DDBJ databases">
        <authorList>
            <person name="Salinas-Garcia M.A."/>
            <person name="Prieme A."/>
        </authorList>
    </citation>
    <scope>NUCLEOTIDE SEQUENCE [LARGE SCALE GENOMIC DNA]</scope>
    <source>
        <strain evidence="12 13">DSM 21081</strain>
    </source>
</reference>
<dbReference type="InterPro" id="IPR027417">
    <property type="entry name" value="P-loop_NTPase"/>
</dbReference>
<keyword evidence="2" id="KW-1003">Cell membrane</keyword>
<evidence type="ECO:0000256" key="2">
    <source>
        <dbReference type="ARBA" id="ARBA00022475"/>
    </source>
</evidence>
<evidence type="ECO:0000256" key="7">
    <source>
        <dbReference type="ARBA" id="ARBA00022967"/>
    </source>
</evidence>
<evidence type="ECO:0000256" key="1">
    <source>
        <dbReference type="ARBA" id="ARBA00022448"/>
    </source>
</evidence>
<evidence type="ECO:0000256" key="9">
    <source>
        <dbReference type="ARBA" id="ARBA00023065"/>
    </source>
</evidence>
<organism evidence="12 13">
    <name type="scientific">Arthrobacter halodurans</name>
    <dbReference type="NCBI Taxonomy" id="516699"/>
    <lineage>
        <taxon>Bacteria</taxon>
        <taxon>Bacillati</taxon>
        <taxon>Actinomycetota</taxon>
        <taxon>Actinomycetes</taxon>
        <taxon>Micrococcales</taxon>
        <taxon>Micrococcaceae</taxon>
        <taxon>Arthrobacter</taxon>
    </lineage>
</organism>
<keyword evidence="13" id="KW-1185">Reference proteome</keyword>
<dbReference type="RefSeq" id="WP_373972154.1">
    <property type="nucleotide sequence ID" value="NZ_JBHDLJ010000007.1"/>
</dbReference>
<keyword evidence="3" id="KW-0410">Iron transport</keyword>
<dbReference type="PROSITE" id="PS50893">
    <property type="entry name" value="ABC_TRANSPORTER_2"/>
    <property type="match status" value="1"/>
</dbReference>
<protein>
    <submittedName>
        <fullName evidence="12">ABC transporter ATP-binding protein</fullName>
    </submittedName>
</protein>
<dbReference type="GO" id="GO:0005524">
    <property type="term" value="F:ATP binding"/>
    <property type="evidence" value="ECO:0007669"/>
    <property type="project" value="UniProtKB-KW"/>
</dbReference>
<keyword evidence="4" id="KW-0997">Cell inner membrane</keyword>
<sequence length="366" mass="38656">MTQALAAAAQPAVNDHEHLTVSGVGKSFGKVRALRDVDLGVLRGTTTAIVGPSGSGKTTLLRIIAGFDAPDEGTVRLNGRVVADGRRLVPAHKRNIGFVAQDGALFPHLSVGGNVAFGLDRTRYRGAAADRRVVELLEMVALTAEHARRRPDQLSGGQQQRVALARALARDPELMLLDEPFSALDAGLRLSTRKAVAETLASQGVTTILVTHDQSEALSFADQVAIMRHGALAQVGAPFVVYTRPADLETARFLGEAVVLDAVLQGSLATCALGEIPVRLPPAQGAVKLMLRPEQVRIAGSGGIHGTITETDFFGPDVTVRILLDRRPGDDGAPQSITIRHWNAGLARVGAQVFLRIVGEGVAYPA</sequence>
<evidence type="ECO:0000256" key="10">
    <source>
        <dbReference type="ARBA" id="ARBA00023136"/>
    </source>
</evidence>
<dbReference type="Gene3D" id="3.40.50.300">
    <property type="entry name" value="P-loop containing nucleotide triphosphate hydrolases"/>
    <property type="match status" value="1"/>
</dbReference>
<keyword evidence="10" id="KW-0472">Membrane</keyword>
<dbReference type="PANTHER" id="PTHR42781">
    <property type="entry name" value="SPERMIDINE/PUTRESCINE IMPORT ATP-BINDING PROTEIN POTA"/>
    <property type="match status" value="1"/>
</dbReference>
<dbReference type="InterPro" id="IPR015853">
    <property type="entry name" value="ABC_transpr_FbpC"/>
</dbReference>
<name>A0ABV4UMV1_9MICC</name>
<evidence type="ECO:0000256" key="3">
    <source>
        <dbReference type="ARBA" id="ARBA00022496"/>
    </source>
</evidence>
<keyword evidence="7" id="KW-1278">Translocase</keyword>
<gene>
    <name evidence="12" type="ORF">ACETWP_10315</name>
</gene>
<dbReference type="PANTHER" id="PTHR42781:SF5">
    <property type="entry name" value="PUTRESCINE TRANSPORT ATP-BINDING PROTEIN POTG"/>
    <property type="match status" value="1"/>
</dbReference>